<evidence type="ECO:0000256" key="3">
    <source>
        <dbReference type="SAM" id="Phobius"/>
    </source>
</evidence>
<proteinExistence type="predicted"/>
<dbReference type="InterPro" id="IPR042000">
    <property type="entry name" value="Sortase_D_2"/>
</dbReference>
<gene>
    <name evidence="4" type="ORF">JOC73_001288</name>
</gene>
<dbReference type="CDD" id="cd06166">
    <property type="entry name" value="Sortase_D_2"/>
    <property type="match status" value="1"/>
</dbReference>
<evidence type="ECO:0000313" key="4">
    <source>
        <dbReference type="EMBL" id="MBM7614774.1"/>
    </source>
</evidence>
<keyword evidence="3" id="KW-1133">Transmembrane helix</keyword>
<keyword evidence="3" id="KW-0812">Transmembrane</keyword>
<dbReference type="InterPro" id="IPR005754">
    <property type="entry name" value="Sortase"/>
</dbReference>
<dbReference type="EMBL" id="JAFBEE010000006">
    <property type="protein sequence ID" value="MBM7614774.1"/>
    <property type="molecule type" value="Genomic_DNA"/>
</dbReference>
<dbReference type="EC" id="3.4.22.70" evidence="4"/>
<organism evidence="4 5">
    <name type="scientific">Alkaliphilus hydrothermalis</name>
    <dbReference type="NCBI Taxonomy" id="1482730"/>
    <lineage>
        <taxon>Bacteria</taxon>
        <taxon>Bacillati</taxon>
        <taxon>Bacillota</taxon>
        <taxon>Clostridia</taxon>
        <taxon>Peptostreptococcales</taxon>
        <taxon>Natronincolaceae</taxon>
        <taxon>Alkaliphilus</taxon>
    </lineage>
</organism>
<comment type="caution">
    <text evidence="4">The sequence shown here is derived from an EMBL/GenBank/DDBJ whole genome shotgun (WGS) entry which is preliminary data.</text>
</comment>
<sequence length="264" mass="30657">MGLKKISFVLILLGVVIAMYPFLESGYTWYWQQKIMREYESQQEIRRVQDKMKDRIEENLQENTIEFQEYHDLQEIFQEETSQGLQELYVSREANSQESSTSVEKNRQTEIEQETGPSPQTEKKSNNNKTHVIGILKISKINLNLPILQGATEKNLKIGAAVVRGTTPLGDIGNTALAGHRSHTYGRFFNRLDELEVGDQILIEKEGEIYQYKIYKKHIVIPEDVTVLNRNNKDQILTLVTCHPLYTSTHRLIIHAVYKKKDKY</sequence>
<dbReference type="NCBIfam" id="TIGR01076">
    <property type="entry name" value="sortase_fam"/>
    <property type="match status" value="1"/>
</dbReference>
<reference evidence="4 5" key="1">
    <citation type="submission" date="2021-01" db="EMBL/GenBank/DDBJ databases">
        <title>Genomic Encyclopedia of Type Strains, Phase IV (KMG-IV): sequencing the most valuable type-strain genomes for metagenomic binning, comparative biology and taxonomic classification.</title>
        <authorList>
            <person name="Goeker M."/>
        </authorList>
    </citation>
    <scope>NUCLEOTIDE SEQUENCE [LARGE SCALE GENOMIC DNA]</scope>
    <source>
        <strain evidence="4 5">DSM 25890</strain>
    </source>
</reference>
<keyword evidence="3" id="KW-0472">Membrane</keyword>
<dbReference type="RefSeq" id="WP_204401305.1">
    <property type="nucleotide sequence ID" value="NZ_JAFBEE010000006.1"/>
</dbReference>
<dbReference type="GO" id="GO:0016787">
    <property type="term" value="F:hydrolase activity"/>
    <property type="evidence" value="ECO:0007669"/>
    <property type="project" value="UniProtKB-KW"/>
</dbReference>
<name>A0ABS2NPA0_9FIRM</name>
<protein>
    <submittedName>
        <fullName evidence="4">Sortase A</fullName>
        <ecNumber evidence="4">3.4.22.70</ecNumber>
    </submittedName>
</protein>
<accession>A0ABS2NPA0</accession>
<dbReference type="InterPro" id="IPR023365">
    <property type="entry name" value="Sortase_dom-sf"/>
</dbReference>
<feature type="transmembrane region" description="Helical" evidence="3">
    <location>
        <begin position="6"/>
        <end position="30"/>
    </location>
</feature>
<evidence type="ECO:0000256" key="1">
    <source>
        <dbReference type="ARBA" id="ARBA00022801"/>
    </source>
</evidence>
<evidence type="ECO:0000313" key="5">
    <source>
        <dbReference type="Proteomes" id="UP001314796"/>
    </source>
</evidence>
<evidence type="ECO:0000256" key="2">
    <source>
        <dbReference type="SAM" id="MobiDB-lite"/>
    </source>
</evidence>
<feature type="region of interest" description="Disordered" evidence="2">
    <location>
        <begin position="93"/>
        <end position="128"/>
    </location>
</feature>
<dbReference type="Pfam" id="PF04203">
    <property type="entry name" value="Sortase"/>
    <property type="match status" value="1"/>
</dbReference>
<keyword evidence="1 4" id="KW-0378">Hydrolase</keyword>
<keyword evidence="5" id="KW-1185">Reference proteome</keyword>
<dbReference type="Gene3D" id="2.40.260.10">
    <property type="entry name" value="Sortase"/>
    <property type="match status" value="1"/>
</dbReference>
<dbReference type="Proteomes" id="UP001314796">
    <property type="component" value="Unassembled WGS sequence"/>
</dbReference>
<feature type="compositionally biased region" description="Polar residues" evidence="2">
    <location>
        <begin position="93"/>
        <end position="103"/>
    </location>
</feature>
<dbReference type="SUPFAM" id="SSF63817">
    <property type="entry name" value="Sortase"/>
    <property type="match status" value="1"/>
</dbReference>